<organism evidence="1 2">
    <name type="scientific">Thomasclavelia spiroformis DSM 1552</name>
    <dbReference type="NCBI Taxonomy" id="428126"/>
    <lineage>
        <taxon>Bacteria</taxon>
        <taxon>Bacillati</taxon>
        <taxon>Bacillota</taxon>
        <taxon>Erysipelotrichia</taxon>
        <taxon>Erysipelotrichales</taxon>
        <taxon>Coprobacillaceae</taxon>
        <taxon>Thomasclavelia</taxon>
    </lineage>
</organism>
<reference evidence="1" key="1">
    <citation type="submission" date="2008-02" db="EMBL/GenBank/DDBJ databases">
        <authorList>
            <person name="Fulton L."/>
            <person name="Clifton S."/>
            <person name="Fulton B."/>
            <person name="Xu J."/>
            <person name="Minx P."/>
            <person name="Pepin K.H."/>
            <person name="Johnson M."/>
            <person name="Thiruvilangam P."/>
            <person name="Bhonagiri V."/>
            <person name="Nash W.E."/>
            <person name="Mardis E.R."/>
            <person name="Wilson R.K."/>
        </authorList>
    </citation>
    <scope>NUCLEOTIDE SEQUENCE [LARGE SCALE GENOMIC DNA]</scope>
    <source>
        <strain evidence="1">DSM 1552</strain>
    </source>
</reference>
<dbReference type="STRING" id="428126.CLOSPI_01902"/>
<gene>
    <name evidence="1" type="ORF">CLOSPI_01902</name>
</gene>
<accession>B1C3T4</accession>
<keyword evidence="2" id="KW-1185">Reference proteome</keyword>
<evidence type="ECO:0008006" key="3">
    <source>
        <dbReference type="Google" id="ProtNLM"/>
    </source>
</evidence>
<comment type="caution">
    <text evidence="1">The sequence shown here is derived from an EMBL/GenBank/DDBJ whole genome shotgun (WGS) entry which is preliminary data.</text>
</comment>
<dbReference type="AlphaFoldDB" id="B1C3T4"/>
<dbReference type="InterPro" id="IPR011050">
    <property type="entry name" value="Pectin_lyase_fold/virulence"/>
</dbReference>
<protein>
    <recommendedName>
        <fullName evidence="3">Right handed beta helix domain-containing protein</fullName>
    </recommendedName>
</protein>
<dbReference type="InterPro" id="IPR012334">
    <property type="entry name" value="Pectin_lyas_fold"/>
</dbReference>
<dbReference type="Proteomes" id="UP000004910">
    <property type="component" value="Unassembled WGS sequence"/>
</dbReference>
<sequence length="236" mass="26543">MIRGNYIHNVTRAGIIPLYTSNVLVEYNKVDTFQSTTEGYGCGIWCDRANGMIFQYNEVCNGQNGYDGMAFNLDDMTRDGIVQYNYTHDSYGGGYMLHVRQKSYNRNNTIRYNLSINDSGIFTAHNAQIVAVGETDVTKLESAKIYNNTFISNKDCHAVYQGDQVDYTNNIWYFTNSSVANRSDCFLPGANSTFNNNAYIGCIAPEDLNKKTAAPQFIGENNLFNLDKETAYINAN</sequence>
<dbReference type="SUPFAM" id="SSF51126">
    <property type="entry name" value="Pectin lyase-like"/>
    <property type="match status" value="1"/>
</dbReference>
<dbReference type="Gene3D" id="2.160.20.10">
    <property type="entry name" value="Single-stranded right-handed beta-helix, Pectin lyase-like"/>
    <property type="match status" value="1"/>
</dbReference>
<evidence type="ECO:0000313" key="1">
    <source>
        <dbReference type="EMBL" id="EDS74318.1"/>
    </source>
</evidence>
<dbReference type="EMBL" id="ABIK02000014">
    <property type="protein sequence ID" value="EDS74318.1"/>
    <property type="molecule type" value="Genomic_DNA"/>
</dbReference>
<dbReference type="HOGENOM" id="CLU_1173809_0_0_9"/>
<evidence type="ECO:0000313" key="2">
    <source>
        <dbReference type="Proteomes" id="UP000004910"/>
    </source>
</evidence>
<name>B1C3T4_9FIRM</name>
<proteinExistence type="predicted"/>
<reference evidence="1" key="2">
    <citation type="submission" date="2014-06" db="EMBL/GenBank/DDBJ databases">
        <title>Draft genome sequence of Clostridium spiroforme (DSM 1552).</title>
        <authorList>
            <person name="Sudarsanam P."/>
            <person name="Ley R."/>
            <person name="Guruge J."/>
            <person name="Turnbaugh P.J."/>
            <person name="Mahowald M."/>
            <person name="Liep D."/>
            <person name="Gordon J."/>
        </authorList>
    </citation>
    <scope>NUCLEOTIDE SEQUENCE</scope>
    <source>
        <strain evidence="1">DSM 1552</strain>
    </source>
</reference>